<dbReference type="EMBL" id="AKKL01000007">
    <property type="protein sequence ID" value="EKT64543.1"/>
    <property type="molecule type" value="Genomic_DNA"/>
</dbReference>
<dbReference type="RefSeq" id="WP_008910459.1">
    <property type="nucleotide sequence ID" value="NZ_KB233222.1"/>
</dbReference>
<comment type="similarity">
    <text evidence="1">Belongs to the antirestriction protein family.</text>
</comment>
<protein>
    <submittedName>
        <fullName evidence="2">Plasmid-related antirestriction protein</fullName>
    </submittedName>
</protein>
<dbReference type="OrthoDB" id="1164967at2"/>
<evidence type="ECO:0000313" key="2">
    <source>
        <dbReference type="EMBL" id="EKT64543.1"/>
    </source>
</evidence>
<gene>
    <name evidence="2" type="ORF">OOA_02062</name>
</gene>
<dbReference type="HOGENOM" id="CLU_085306_1_0_6"/>
<organism evidence="2 3">
    <name type="scientific">Providencia burhodogranariea DSM 19968</name>
    <dbReference type="NCBI Taxonomy" id="1141662"/>
    <lineage>
        <taxon>Bacteria</taxon>
        <taxon>Pseudomonadati</taxon>
        <taxon>Pseudomonadota</taxon>
        <taxon>Gammaproteobacteria</taxon>
        <taxon>Enterobacterales</taxon>
        <taxon>Morganellaceae</taxon>
        <taxon>Providencia</taxon>
    </lineage>
</organism>
<comment type="caution">
    <text evidence="2">The sequence shown here is derived from an EMBL/GenBank/DDBJ whole genome shotgun (WGS) entry which is preliminary data.</text>
</comment>
<dbReference type="AlphaFoldDB" id="K8WVC7"/>
<dbReference type="InterPro" id="IPR004914">
    <property type="entry name" value="Antirestrict"/>
</dbReference>
<dbReference type="PATRIC" id="fig|1141662.3.peg.416"/>
<dbReference type="Gene3D" id="3.30.70.3580">
    <property type="entry name" value="Antirestriction protein"/>
    <property type="match status" value="1"/>
</dbReference>
<keyword evidence="3" id="KW-1185">Reference proteome</keyword>
<reference evidence="2 3" key="1">
    <citation type="journal article" date="2012" name="BMC Genomics">
        <title>Comparative genomics of bacteria in the genus Providencia isolated from wild Drosophila melanogaster.</title>
        <authorList>
            <person name="Galac M.R."/>
            <person name="Lazzaro B.P."/>
        </authorList>
    </citation>
    <scope>NUCLEOTIDE SEQUENCE [LARGE SCALE GENOMIC DNA]</scope>
    <source>
        <strain evidence="2 3">DSM 19968</strain>
    </source>
</reference>
<dbReference type="InterPro" id="IPR042297">
    <property type="entry name" value="Antirestriction_sf"/>
</dbReference>
<dbReference type="STRING" id="1141662.OOA_02062"/>
<evidence type="ECO:0000256" key="1">
    <source>
        <dbReference type="ARBA" id="ARBA00008618"/>
    </source>
</evidence>
<name>K8WVC7_9GAMM</name>
<dbReference type="eggNOG" id="ENOG502ZPKK">
    <property type="taxonomic scope" value="Bacteria"/>
</dbReference>
<dbReference type="Pfam" id="PF03230">
    <property type="entry name" value="Antirestrict"/>
    <property type="match status" value="1"/>
</dbReference>
<sequence length="141" mass="16566">MPLNELHPITKKRVSSQQRDNFWFQHFHTVPLWIKLESQIFHLMDSFCDEYHGAFWEFCVLSNQGTFIYPALAEKEVILFNPHNGNEAILSPEAAGIAVCLIVFSLWSFKTESEVMVDRFYQLRDFAIQHTESTEIFHIID</sequence>
<dbReference type="Proteomes" id="UP000009336">
    <property type="component" value="Unassembled WGS sequence"/>
</dbReference>
<accession>K8WVC7</accession>
<evidence type="ECO:0000313" key="3">
    <source>
        <dbReference type="Proteomes" id="UP000009336"/>
    </source>
</evidence>
<proteinExistence type="inferred from homology"/>